<organism evidence="2 3">
    <name type="scientific">Halalkalicoccus paucihalophilus</name>
    <dbReference type="NCBI Taxonomy" id="1008153"/>
    <lineage>
        <taxon>Archaea</taxon>
        <taxon>Methanobacteriati</taxon>
        <taxon>Methanobacteriota</taxon>
        <taxon>Stenosarchaea group</taxon>
        <taxon>Halobacteria</taxon>
        <taxon>Halobacteriales</taxon>
        <taxon>Halococcaceae</taxon>
        <taxon>Halalkalicoccus</taxon>
    </lineage>
</organism>
<dbReference type="AlphaFoldDB" id="A0A151ADZ5"/>
<dbReference type="EMBL" id="LTAZ01000005">
    <property type="protein sequence ID" value="KYH25577.1"/>
    <property type="molecule type" value="Genomic_DNA"/>
</dbReference>
<comment type="caution">
    <text evidence="2">The sequence shown here is derived from an EMBL/GenBank/DDBJ whole genome shotgun (WGS) entry which is preliminary data.</text>
</comment>
<dbReference type="PATRIC" id="fig|1008153.3.peg.2293"/>
<reference evidence="2 3" key="1">
    <citation type="submission" date="2016-02" db="EMBL/GenBank/DDBJ databases">
        <title>Genome sequence of Halalkalicoccus paucihalophilus DSM 24557.</title>
        <authorList>
            <person name="Poehlein A."/>
            <person name="Daniel R."/>
        </authorList>
    </citation>
    <scope>NUCLEOTIDE SEQUENCE [LARGE SCALE GENOMIC DNA]</scope>
    <source>
        <strain evidence="2 3">DSM 24557</strain>
    </source>
</reference>
<evidence type="ECO:0000256" key="1">
    <source>
        <dbReference type="SAM" id="MobiDB-lite"/>
    </source>
</evidence>
<proteinExistence type="predicted"/>
<evidence type="ECO:0000313" key="2">
    <source>
        <dbReference type="EMBL" id="KYH25577.1"/>
    </source>
</evidence>
<gene>
    <name evidence="2" type="ORF">HAPAU_22510</name>
</gene>
<name>A0A151ADZ5_9EURY</name>
<accession>A0A151ADZ5</accession>
<sequence length="170" mass="18859">MGVEGVSAGMDRHTPPLPPDRAEQALSADVCEELPNREVETLEALREWIDDVIAYRRRRRSDVDLPSVVLSETTGQAVLSTLGANERTNEAIGDLLGSFSWQLIECGSESCDCADGRPETLHGPYLRRDYLDGSGHYASEYVPRNDRRQQLVRRVIPKPSVADLEGAHSE</sequence>
<feature type="region of interest" description="Disordered" evidence="1">
    <location>
        <begin position="1"/>
        <end position="22"/>
    </location>
</feature>
<dbReference type="Proteomes" id="UP000075321">
    <property type="component" value="Unassembled WGS sequence"/>
</dbReference>
<evidence type="ECO:0000313" key="3">
    <source>
        <dbReference type="Proteomes" id="UP000075321"/>
    </source>
</evidence>
<keyword evidence="3" id="KW-1185">Reference proteome</keyword>
<protein>
    <submittedName>
        <fullName evidence="2">Uncharacterized protein</fullName>
    </submittedName>
</protein>